<proteinExistence type="predicted"/>
<dbReference type="EMBL" id="KN420804">
    <property type="protein sequence ID" value="KHG22158.1"/>
    <property type="molecule type" value="Genomic_DNA"/>
</dbReference>
<keyword evidence="2" id="KW-1185">Reference proteome</keyword>
<reference evidence="2" key="1">
    <citation type="submission" date="2014-09" db="EMBL/GenBank/DDBJ databases">
        <authorList>
            <person name="Mudge J."/>
            <person name="Ramaraj T."/>
            <person name="Lindquist I.E."/>
            <person name="Bharti A.K."/>
            <person name="Sundararajan A."/>
            <person name="Cameron C.T."/>
            <person name="Woodward J.E."/>
            <person name="May G.D."/>
            <person name="Brubaker C."/>
            <person name="Broadhvest J."/>
            <person name="Wilkins T.A."/>
        </authorList>
    </citation>
    <scope>NUCLEOTIDE SEQUENCE</scope>
    <source>
        <strain evidence="2">cv. AKA8401</strain>
    </source>
</reference>
<dbReference type="Proteomes" id="UP000032142">
    <property type="component" value="Unassembled WGS sequence"/>
</dbReference>
<evidence type="ECO:0000313" key="2">
    <source>
        <dbReference type="Proteomes" id="UP000032142"/>
    </source>
</evidence>
<evidence type="ECO:0000313" key="1">
    <source>
        <dbReference type="EMBL" id="KHG22158.1"/>
    </source>
</evidence>
<accession>A0A0B0P5Z3</accession>
<gene>
    <name evidence="1" type="ORF">F383_26776</name>
</gene>
<organism evidence="1 2">
    <name type="scientific">Gossypium arboreum</name>
    <name type="common">Tree cotton</name>
    <name type="synonym">Gossypium nanking</name>
    <dbReference type="NCBI Taxonomy" id="29729"/>
    <lineage>
        <taxon>Eukaryota</taxon>
        <taxon>Viridiplantae</taxon>
        <taxon>Streptophyta</taxon>
        <taxon>Embryophyta</taxon>
        <taxon>Tracheophyta</taxon>
        <taxon>Spermatophyta</taxon>
        <taxon>Magnoliopsida</taxon>
        <taxon>eudicotyledons</taxon>
        <taxon>Gunneridae</taxon>
        <taxon>Pentapetalae</taxon>
        <taxon>rosids</taxon>
        <taxon>malvids</taxon>
        <taxon>Malvales</taxon>
        <taxon>Malvaceae</taxon>
        <taxon>Malvoideae</taxon>
        <taxon>Gossypium</taxon>
    </lineage>
</organism>
<sequence>MMCGQMGYVCKCDLQERLKMVKIAIYVKLLRCLKQLMEICTLQLNGFTGLKTH</sequence>
<dbReference type="AlphaFoldDB" id="A0A0B0P5Z3"/>
<name>A0A0B0P5Z3_GOSAR</name>
<protein>
    <submittedName>
        <fullName evidence="1">Uncharacterized protein</fullName>
    </submittedName>
</protein>